<keyword evidence="3" id="KW-1185">Reference proteome</keyword>
<gene>
    <name evidence="2" type="ORF">SO802_023849</name>
</gene>
<accession>A0AAW2C7E6</accession>
<evidence type="ECO:0000313" key="2">
    <source>
        <dbReference type="EMBL" id="KAK9994146.1"/>
    </source>
</evidence>
<dbReference type="Proteomes" id="UP001459277">
    <property type="component" value="Unassembled WGS sequence"/>
</dbReference>
<sequence>MSPHQVESTTKKLQRGSNFSIEEEILLASAFLNVNQDIVQSNNQKRKTYWSRIWEYYHKWKTFTSERTAVSLMNRWSTIQLATNKCCGFLSQIESKNKSGKTKVDKLDAARTLYQAIQGTKFQYEHYDDDVLQVPIVNLERPLGVKAEKERLKKQKCKEEANEMEKLEDNKMEKFRMKQVKEETEIMMMDVSAIANLVDEVGGAVVHVEVLPMNVSVDMSISFLSTAKLDVS</sequence>
<dbReference type="PANTHER" id="PTHR45125:SF51">
    <property type="entry name" value="F21J9.4-RELATED"/>
    <property type="match status" value="1"/>
</dbReference>
<organism evidence="2 3">
    <name type="scientific">Lithocarpus litseifolius</name>
    <dbReference type="NCBI Taxonomy" id="425828"/>
    <lineage>
        <taxon>Eukaryota</taxon>
        <taxon>Viridiplantae</taxon>
        <taxon>Streptophyta</taxon>
        <taxon>Embryophyta</taxon>
        <taxon>Tracheophyta</taxon>
        <taxon>Spermatophyta</taxon>
        <taxon>Magnoliopsida</taxon>
        <taxon>eudicotyledons</taxon>
        <taxon>Gunneridae</taxon>
        <taxon>Pentapetalae</taxon>
        <taxon>rosids</taxon>
        <taxon>fabids</taxon>
        <taxon>Fagales</taxon>
        <taxon>Fagaceae</taxon>
        <taxon>Lithocarpus</taxon>
    </lineage>
</organism>
<evidence type="ECO:0000313" key="3">
    <source>
        <dbReference type="Proteomes" id="UP001459277"/>
    </source>
</evidence>
<name>A0AAW2C7E6_9ROSI</name>
<dbReference type="EMBL" id="JAZDWU010000008">
    <property type="protein sequence ID" value="KAK9994146.1"/>
    <property type="molecule type" value="Genomic_DNA"/>
</dbReference>
<evidence type="ECO:0000256" key="1">
    <source>
        <dbReference type="SAM" id="Coils"/>
    </source>
</evidence>
<dbReference type="PANTHER" id="PTHR45125">
    <property type="entry name" value="F21J9.4-RELATED"/>
    <property type="match status" value="1"/>
</dbReference>
<dbReference type="AlphaFoldDB" id="A0AAW2C7E6"/>
<proteinExistence type="predicted"/>
<keyword evidence="1" id="KW-0175">Coiled coil</keyword>
<protein>
    <submittedName>
        <fullName evidence="2">Uncharacterized protein</fullName>
    </submittedName>
</protein>
<reference evidence="2 3" key="1">
    <citation type="submission" date="2024-01" db="EMBL/GenBank/DDBJ databases">
        <title>A telomere-to-telomere, gap-free genome of sweet tea (Lithocarpus litseifolius).</title>
        <authorList>
            <person name="Zhou J."/>
        </authorList>
    </citation>
    <scope>NUCLEOTIDE SEQUENCE [LARGE SCALE GENOMIC DNA]</scope>
    <source>
        <strain evidence="2">Zhou-2022a</strain>
        <tissue evidence="2">Leaf</tissue>
    </source>
</reference>
<comment type="caution">
    <text evidence="2">The sequence shown here is derived from an EMBL/GenBank/DDBJ whole genome shotgun (WGS) entry which is preliminary data.</text>
</comment>
<feature type="coiled-coil region" evidence="1">
    <location>
        <begin position="147"/>
        <end position="177"/>
    </location>
</feature>